<dbReference type="Proteomes" id="UP000011200">
    <property type="component" value="Chromosome"/>
</dbReference>
<sequence length="168" mass="18574">MKRSLPQRNERPDLAAVSRRELNEDTLRNAVDLAMHWFQAHDAVDSGRLSTLLHPDVVIRSLFSDRPVQGRSAAITHFQRTMAEYPDLKLRIVAGPVAAQGASALRVMADIVFEGHRRSPANERDRALSVPGVVVLGVNSAAVTEVRTYFDKNEWLTQIGLPGEATPV</sequence>
<dbReference type="Pfam" id="PF07366">
    <property type="entry name" value="SnoaL"/>
    <property type="match status" value="1"/>
</dbReference>
<reference evidence="2" key="2">
    <citation type="submission" date="2018-03" db="EMBL/GenBank/DDBJ databases">
        <authorList>
            <person name="Derbyshire K."/>
            <person name="Gray T.A."/>
            <person name="Champion M."/>
        </authorList>
    </citation>
    <scope>NUCLEOTIDE SEQUENCE [LARGE SCALE GENOMIC DNA]</scope>
    <source>
        <strain evidence="2">MKD8</strain>
    </source>
</reference>
<dbReference type="SUPFAM" id="SSF54427">
    <property type="entry name" value="NTF2-like"/>
    <property type="match status" value="1"/>
</dbReference>
<dbReference type="Gene3D" id="3.10.450.50">
    <property type="match status" value="1"/>
</dbReference>
<evidence type="ECO:0008006" key="3">
    <source>
        <dbReference type="Google" id="ProtNLM"/>
    </source>
</evidence>
<evidence type="ECO:0000313" key="1">
    <source>
        <dbReference type="EMBL" id="AWT54992.1"/>
    </source>
</evidence>
<organism evidence="1 2">
    <name type="scientific">Mycolicibacterium smegmatis (strain MKD8)</name>
    <name type="common">Mycobacterium smegmatis</name>
    <dbReference type="NCBI Taxonomy" id="1214915"/>
    <lineage>
        <taxon>Bacteria</taxon>
        <taxon>Bacillati</taxon>
        <taxon>Actinomycetota</taxon>
        <taxon>Actinomycetes</taxon>
        <taxon>Mycobacteriales</taxon>
        <taxon>Mycobacteriaceae</taxon>
        <taxon>Mycolicibacterium</taxon>
    </lineage>
</organism>
<accession>A0A2U9PT66</accession>
<evidence type="ECO:0000313" key="2">
    <source>
        <dbReference type="Proteomes" id="UP000011200"/>
    </source>
</evidence>
<dbReference type="EMBL" id="CP027541">
    <property type="protein sequence ID" value="AWT54992.1"/>
    <property type="molecule type" value="Genomic_DNA"/>
</dbReference>
<dbReference type="AlphaFoldDB" id="A0A2U9PT66"/>
<proteinExistence type="predicted"/>
<dbReference type="InterPro" id="IPR009959">
    <property type="entry name" value="Cyclase_SnoaL-like"/>
</dbReference>
<protein>
    <recommendedName>
        <fullName evidence="3">SnoaL-like domain-containing protein</fullName>
    </recommendedName>
</protein>
<gene>
    <name evidence="1" type="ORF">D806_040260</name>
</gene>
<reference evidence="1 2" key="1">
    <citation type="journal article" date="2013" name="Genome Announc.">
        <title>Draft genome sequence of MKD8, a conjugal recipient Mycobacterium smegmatis strain.</title>
        <authorList>
            <person name="Gray T.A."/>
            <person name="Palumbo M.J."/>
            <person name="Derbyshire K.M."/>
        </authorList>
    </citation>
    <scope>NUCLEOTIDE SEQUENCE [LARGE SCALE GENOMIC DNA]</scope>
    <source>
        <strain evidence="1 2">MKD8</strain>
    </source>
</reference>
<dbReference type="GO" id="GO:0030638">
    <property type="term" value="P:polyketide metabolic process"/>
    <property type="evidence" value="ECO:0007669"/>
    <property type="project" value="InterPro"/>
</dbReference>
<dbReference type="InterPro" id="IPR032710">
    <property type="entry name" value="NTF2-like_dom_sf"/>
</dbReference>
<name>A0A2U9PT66_MYCSE</name>